<keyword evidence="3 7" id="KW-0812">Transmembrane</keyword>
<dbReference type="OMA" id="HIELITC"/>
<feature type="transmembrane region" description="Helical" evidence="7">
    <location>
        <begin position="288"/>
        <end position="311"/>
    </location>
</feature>
<reference evidence="11" key="1">
    <citation type="submission" date="2012-12" db="EMBL/GenBank/DDBJ databases">
        <authorList>
            <person name="Hellsten U."/>
            <person name="Grimwood J."/>
            <person name="Chapman J.A."/>
            <person name="Shapiro H."/>
            <person name="Aerts A."/>
            <person name="Otillar R.P."/>
            <person name="Terry A.Y."/>
            <person name="Boore J.L."/>
            <person name="Simakov O."/>
            <person name="Marletaz F."/>
            <person name="Cho S.-J."/>
            <person name="Edsinger-Gonzales E."/>
            <person name="Havlak P."/>
            <person name="Kuo D.-H."/>
            <person name="Larsson T."/>
            <person name="Lv J."/>
            <person name="Arendt D."/>
            <person name="Savage R."/>
            <person name="Osoegawa K."/>
            <person name="de Jong P."/>
            <person name="Lindberg D.R."/>
            <person name="Seaver E.C."/>
            <person name="Weisblat D.A."/>
            <person name="Putnam N.H."/>
            <person name="Grigoriev I.V."/>
            <person name="Rokhsar D.S."/>
        </authorList>
    </citation>
    <scope>NUCLEOTIDE SEQUENCE</scope>
</reference>
<feature type="domain" description="TM7S3/TM198-like" evidence="8">
    <location>
        <begin position="124"/>
        <end position="221"/>
    </location>
</feature>
<evidence type="ECO:0000256" key="6">
    <source>
        <dbReference type="ARBA" id="ARBA00049737"/>
    </source>
</evidence>
<reference evidence="9 11" key="2">
    <citation type="journal article" date="2013" name="Nature">
        <title>Insights into bilaterian evolution from three spiralian genomes.</title>
        <authorList>
            <person name="Simakov O."/>
            <person name="Marletaz F."/>
            <person name="Cho S.J."/>
            <person name="Edsinger-Gonzales E."/>
            <person name="Havlak P."/>
            <person name="Hellsten U."/>
            <person name="Kuo D.H."/>
            <person name="Larsson T."/>
            <person name="Lv J."/>
            <person name="Arendt D."/>
            <person name="Savage R."/>
            <person name="Osoegawa K."/>
            <person name="de Jong P."/>
            <person name="Grimwood J."/>
            <person name="Chapman J.A."/>
            <person name="Shapiro H."/>
            <person name="Aerts A."/>
            <person name="Otillar R.P."/>
            <person name="Terry A.Y."/>
            <person name="Boore J.L."/>
            <person name="Grigoriev I.V."/>
            <person name="Lindberg D.R."/>
            <person name="Seaver E.C."/>
            <person name="Weisblat D.A."/>
            <person name="Putnam N.H."/>
            <person name="Rokhsar D.S."/>
        </authorList>
    </citation>
    <scope>NUCLEOTIDE SEQUENCE</scope>
</reference>
<dbReference type="InParanoid" id="T1FS54"/>
<accession>T1FS54</accession>
<dbReference type="PANTHER" id="PTHR31247:SF5">
    <property type="entry name" value="DUF4203 DOMAIN-CONTAINING PROTEIN"/>
    <property type="match status" value="1"/>
</dbReference>
<dbReference type="Proteomes" id="UP000015101">
    <property type="component" value="Unassembled WGS sequence"/>
</dbReference>
<dbReference type="EMBL" id="AMQM01003076">
    <property type="status" value="NOT_ANNOTATED_CDS"/>
    <property type="molecule type" value="Genomic_DNA"/>
</dbReference>
<dbReference type="HOGENOM" id="CLU_527076_0_0_1"/>
<dbReference type="CTD" id="20211651"/>
<dbReference type="STRING" id="6412.T1FS54"/>
<organism evidence="10 11">
    <name type="scientific">Helobdella robusta</name>
    <name type="common">Californian leech</name>
    <dbReference type="NCBI Taxonomy" id="6412"/>
    <lineage>
        <taxon>Eukaryota</taxon>
        <taxon>Metazoa</taxon>
        <taxon>Spiralia</taxon>
        <taxon>Lophotrochozoa</taxon>
        <taxon>Annelida</taxon>
        <taxon>Clitellata</taxon>
        <taxon>Hirudinea</taxon>
        <taxon>Rhynchobdellida</taxon>
        <taxon>Glossiphoniidae</taxon>
        <taxon>Helobdella</taxon>
    </lineage>
</organism>
<protein>
    <recommendedName>
        <fullName evidence="6">Transmembrane protein 198</fullName>
    </recommendedName>
</protein>
<dbReference type="RefSeq" id="XP_009012843.1">
    <property type="nucleotide sequence ID" value="XM_009014595.1"/>
</dbReference>
<dbReference type="OrthoDB" id="115781at2759"/>
<evidence type="ECO:0000256" key="2">
    <source>
        <dbReference type="ARBA" id="ARBA00006244"/>
    </source>
</evidence>
<keyword evidence="4 7" id="KW-1133">Transmembrane helix</keyword>
<keyword evidence="11" id="KW-1185">Reference proteome</keyword>
<evidence type="ECO:0000313" key="10">
    <source>
        <dbReference type="EnsemblMetazoa" id="HelroP190625"/>
    </source>
</evidence>
<dbReference type="KEGG" id="hro:HELRODRAFT_190625"/>
<reference evidence="10" key="3">
    <citation type="submission" date="2015-06" db="UniProtKB">
        <authorList>
            <consortium name="EnsemblMetazoa"/>
        </authorList>
    </citation>
    <scope>IDENTIFICATION</scope>
</reference>
<proteinExistence type="inferred from homology"/>
<comment type="subcellular location">
    <subcellularLocation>
        <location evidence="1">Membrane</location>
        <topology evidence="1">Multi-pass membrane protein</topology>
    </subcellularLocation>
</comment>
<evidence type="ECO:0000259" key="8">
    <source>
        <dbReference type="Pfam" id="PF13886"/>
    </source>
</evidence>
<feature type="transmembrane region" description="Helical" evidence="7">
    <location>
        <begin position="172"/>
        <end position="194"/>
    </location>
</feature>
<feature type="transmembrane region" description="Helical" evidence="7">
    <location>
        <begin position="206"/>
        <end position="223"/>
    </location>
</feature>
<dbReference type="GeneID" id="20211651"/>
<gene>
    <name evidence="10" type="primary">20211651</name>
    <name evidence="9" type="ORF">HELRODRAFT_190625</name>
</gene>
<comment type="similarity">
    <text evidence="2">Belongs to the TMEM198 family.</text>
</comment>
<feature type="transmembrane region" description="Helical" evidence="7">
    <location>
        <begin position="377"/>
        <end position="397"/>
    </location>
</feature>
<evidence type="ECO:0000313" key="9">
    <source>
        <dbReference type="EMBL" id="ESO08821.1"/>
    </source>
</evidence>
<feature type="transmembrane region" description="Helical" evidence="7">
    <location>
        <begin position="145"/>
        <end position="166"/>
    </location>
</feature>
<sequence>MEVFRPNTTEFYRSDEFNLTNSNFFTNDFVPDLLFNETADEMLTFYGYDLGGGIFYNKSESGDNFLYSNSLDDISNDTGFIEEVFLNSTVTQLTNLTYNVTYGNPACPNISLNDFSVLPSIVYIVLVLLGSFLCVAGFRCIRPSLFIMATALTSTIVYLICCEVFVQNPLPPLVIAGSSVLSGILVGLAALFLISVGIRVSCCKAGLAFGIYILVSVRLFLNYPNPSYLKRSVASLYSNNDAKVVNIVNDENGVEVLANDDNSYNPLNSIDDDSTSPRSSTSLLEDDIHYIIPIIVTTIILLVCCVLITIFSFIKPKFSLIFSFSLAGSAMIILGIDFFTDKQLTLTNLFIDCLVVRLGGISDVTEHIELITCWTTWIVYGLLPAMVLMSLLFQYLCSARGINYSFKGVGVCGYKRKEAGIVSSSSPRRTELTSAGGKRTLDRVPVLSMDPSEKYRHLYRVRRTNGDVISRTQMEAIEVRKSNPMMMMVATSSNSDVTTTNDDADDVTLVLTRTGDE</sequence>
<dbReference type="EnsemblMetazoa" id="HelroT190625">
    <property type="protein sequence ID" value="HelroP190625"/>
    <property type="gene ID" value="HelroG190625"/>
</dbReference>
<evidence type="ECO:0000256" key="4">
    <source>
        <dbReference type="ARBA" id="ARBA00022989"/>
    </source>
</evidence>
<feature type="transmembrane region" description="Helical" evidence="7">
    <location>
        <begin position="318"/>
        <end position="339"/>
    </location>
</feature>
<evidence type="ECO:0000256" key="1">
    <source>
        <dbReference type="ARBA" id="ARBA00004141"/>
    </source>
</evidence>
<feature type="transmembrane region" description="Helical" evidence="7">
    <location>
        <begin position="117"/>
        <end position="138"/>
    </location>
</feature>
<dbReference type="EMBL" id="KB096023">
    <property type="protein sequence ID" value="ESO08821.1"/>
    <property type="molecule type" value="Genomic_DNA"/>
</dbReference>
<name>T1FS54_HELRO</name>
<dbReference type="Pfam" id="PF13886">
    <property type="entry name" value="TM7S3_TM198"/>
    <property type="match status" value="2"/>
</dbReference>
<dbReference type="InterPro" id="IPR040236">
    <property type="entry name" value="TMEM198"/>
</dbReference>
<evidence type="ECO:0000256" key="3">
    <source>
        <dbReference type="ARBA" id="ARBA00022692"/>
    </source>
</evidence>
<feature type="domain" description="TM7S3/TM198-like" evidence="8">
    <location>
        <begin position="292"/>
        <end position="395"/>
    </location>
</feature>
<evidence type="ECO:0000256" key="7">
    <source>
        <dbReference type="SAM" id="Phobius"/>
    </source>
</evidence>
<dbReference type="PANTHER" id="PTHR31247">
    <property type="entry name" value="TRANSMEMBRANE PROTEIN 198 FAMILY MEMBER"/>
    <property type="match status" value="1"/>
</dbReference>
<dbReference type="AlphaFoldDB" id="T1FS54"/>
<keyword evidence="5 7" id="KW-0472">Membrane</keyword>
<dbReference type="GO" id="GO:0005886">
    <property type="term" value="C:plasma membrane"/>
    <property type="evidence" value="ECO:0000318"/>
    <property type="project" value="GO_Central"/>
</dbReference>
<evidence type="ECO:0000256" key="5">
    <source>
        <dbReference type="ARBA" id="ARBA00023136"/>
    </source>
</evidence>
<dbReference type="InterPro" id="IPR025256">
    <property type="entry name" value="TM7S3/TM198-like_dom"/>
</dbReference>
<evidence type="ECO:0000313" key="11">
    <source>
        <dbReference type="Proteomes" id="UP000015101"/>
    </source>
</evidence>